<accession>A0A132BTW4</accession>
<gene>
    <name evidence="1" type="ORF">TRIHO_33420</name>
</gene>
<sequence>MQLGLSYAMTAAAILPSGFAPTDLDPLALFDPSDLSTLFQDAAGVVPVTADGDPVRRVLDKSGNGNHLVAQSDAARPVYRSSGGLHWLEFDRVDDYLEVAIPGTPNHTAVMAARPLEATGVNESLWSFDAVSRDYQVEAGGADKFYGRANSSGMGLSGFLNDVVDRLGVDFVEAIRLDLDGGTAAMIIDGAVVSQLSDYTVGLHPDQTLRIAANRAATNPCGMRMHAFAIFDAALTGAELADVTTWFGAKQGRML</sequence>
<proteinExistence type="predicted"/>
<evidence type="ECO:0000313" key="2">
    <source>
        <dbReference type="Proteomes" id="UP000068382"/>
    </source>
</evidence>
<dbReference type="Gene3D" id="2.60.120.200">
    <property type="match status" value="1"/>
</dbReference>
<keyword evidence="2" id="KW-1185">Reference proteome</keyword>
<protein>
    <submittedName>
        <fullName evidence="1">Uncharacterized protein</fullName>
    </submittedName>
</protein>
<evidence type="ECO:0000313" key="1">
    <source>
        <dbReference type="EMBL" id="KUP91811.1"/>
    </source>
</evidence>
<name>A0A132BTW4_9RHOB</name>
<comment type="caution">
    <text evidence="1">The sequence shown here is derived from an EMBL/GenBank/DDBJ whole genome shotgun (WGS) entry which is preliminary data.</text>
</comment>
<dbReference type="RefSeq" id="WP_068246218.1">
    <property type="nucleotide sequence ID" value="NZ_LPUY01000087.1"/>
</dbReference>
<organism evidence="1 2">
    <name type="scientific">Tritonibacter horizontis</name>
    <dbReference type="NCBI Taxonomy" id="1768241"/>
    <lineage>
        <taxon>Bacteria</taxon>
        <taxon>Pseudomonadati</taxon>
        <taxon>Pseudomonadota</taxon>
        <taxon>Alphaproteobacteria</taxon>
        <taxon>Rhodobacterales</taxon>
        <taxon>Paracoccaceae</taxon>
        <taxon>Tritonibacter</taxon>
    </lineage>
</organism>
<dbReference type="InterPro" id="IPR013320">
    <property type="entry name" value="ConA-like_dom_sf"/>
</dbReference>
<dbReference type="OrthoDB" id="7865318at2"/>
<dbReference type="SUPFAM" id="SSF49899">
    <property type="entry name" value="Concanavalin A-like lectins/glucanases"/>
    <property type="match status" value="1"/>
</dbReference>
<dbReference type="AlphaFoldDB" id="A0A132BTW4"/>
<dbReference type="Proteomes" id="UP000068382">
    <property type="component" value="Unassembled WGS sequence"/>
</dbReference>
<reference evidence="1 2" key="1">
    <citation type="submission" date="2015-12" db="EMBL/GenBank/DDBJ databases">
        <title>Genome sequence of the marine Rhodobacteraceae strain O3.65, Candidatus Tritonibacter horizontis.</title>
        <authorList>
            <person name="Poehlein A."/>
            <person name="Giebel H.A."/>
            <person name="Voget S."/>
            <person name="Brinkhoff T."/>
        </authorList>
    </citation>
    <scope>NUCLEOTIDE SEQUENCE [LARGE SCALE GENOMIC DNA]</scope>
    <source>
        <strain evidence="1 2">O3.65</strain>
    </source>
</reference>
<dbReference type="EMBL" id="LPUY01000087">
    <property type="protein sequence ID" value="KUP91811.1"/>
    <property type="molecule type" value="Genomic_DNA"/>
</dbReference>